<keyword evidence="7" id="KW-1185">Reference proteome</keyword>
<comment type="cofactor">
    <cofactor evidence="1">
        <name>pyridoxal 5'-phosphate</name>
        <dbReference type="ChEBI" id="CHEBI:597326"/>
    </cofactor>
</comment>
<dbReference type="STRING" id="55544.A0A4D9DBH0"/>
<protein>
    <submittedName>
        <fullName evidence="6">Putative sucrose transport protein SUT1</fullName>
    </submittedName>
</protein>
<dbReference type="Proteomes" id="UP000297703">
    <property type="component" value="Unassembled WGS sequence"/>
</dbReference>
<dbReference type="Pfam" id="PF00155">
    <property type="entry name" value="Aminotran_1_2"/>
    <property type="match status" value="1"/>
</dbReference>
<feature type="domain" description="Aminotransferase class I/classII large" evidence="5">
    <location>
        <begin position="6"/>
        <end position="303"/>
    </location>
</feature>
<dbReference type="SUPFAM" id="SSF53383">
    <property type="entry name" value="PLP-dependent transferases"/>
    <property type="match status" value="1"/>
</dbReference>
<dbReference type="InterPro" id="IPR050859">
    <property type="entry name" value="Class-I_PLP-dep_aminotransf"/>
</dbReference>
<dbReference type="GO" id="GO:0008483">
    <property type="term" value="F:transaminase activity"/>
    <property type="evidence" value="ECO:0007669"/>
    <property type="project" value="UniProtKB-KW"/>
</dbReference>
<dbReference type="CDD" id="cd00609">
    <property type="entry name" value="AAT_like"/>
    <property type="match status" value="1"/>
</dbReference>
<dbReference type="Gene3D" id="3.40.640.10">
    <property type="entry name" value="Type I PLP-dependent aspartate aminotransferase-like (Major domain)"/>
    <property type="match status" value="1"/>
</dbReference>
<dbReference type="AlphaFoldDB" id="A0A4D9DBH0"/>
<evidence type="ECO:0000256" key="3">
    <source>
        <dbReference type="ARBA" id="ARBA00022679"/>
    </source>
</evidence>
<dbReference type="OrthoDB" id="691673at2759"/>
<dbReference type="Gene3D" id="3.90.1150.10">
    <property type="entry name" value="Aspartate Aminotransferase, domain 1"/>
    <property type="match status" value="1"/>
</dbReference>
<keyword evidence="3" id="KW-0808">Transferase</keyword>
<dbReference type="InterPro" id="IPR015424">
    <property type="entry name" value="PyrdxlP-dep_Trfase"/>
</dbReference>
<dbReference type="GO" id="GO:0030170">
    <property type="term" value="F:pyridoxal phosphate binding"/>
    <property type="evidence" value="ECO:0007669"/>
    <property type="project" value="InterPro"/>
</dbReference>
<keyword evidence="2" id="KW-0032">Aminotransferase</keyword>
<dbReference type="InterPro" id="IPR004839">
    <property type="entry name" value="Aminotransferase_I/II_large"/>
</dbReference>
<dbReference type="GO" id="GO:1901605">
    <property type="term" value="P:alpha-amino acid metabolic process"/>
    <property type="evidence" value="ECO:0007669"/>
    <property type="project" value="TreeGrafter"/>
</dbReference>
<proteinExistence type="predicted"/>
<gene>
    <name evidence="6" type="ORF">DR999_PMT23672</name>
</gene>
<accession>A0A4D9DBH0</accession>
<evidence type="ECO:0000313" key="7">
    <source>
        <dbReference type="Proteomes" id="UP000297703"/>
    </source>
</evidence>
<organism evidence="6 7">
    <name type="scientific">Platysternon megacephalum</name>
    <name type="common">big-headed turtle</name>
    <dbReference type="NCBI Taxonomy" id="55544"/>
    <lineage>
        <taxon>Eukaryota</taxon>
        <taxon>Metazoa</taxon>
        <taxon>Chordata</taxon>
        <taxon>Craniata</taxon>
        <taxon>Vertebrata</taxon>
        <taxon>Euteleostomi</taxon>
        <taxon>Archelosauria</taxon>
        <taxon>Testudinata</taxon>
        <taxon>Testudines</taxon>
        <taxon>Cryptodira</taxon>
        <taxon>Durocryptodira</taxon>
        <taxon>Testudinoidea</taxon>
        <taxon>Platysternidae</taxon>
        <taxon>Platysternon</taxon>
    </lineage>
</organism>
<evidence type="ECO:0000313" key="6">
    <source>
        <dbReference type="EMBL" id="TFJ94986.1"/>
    </source>
</evidence>
<dbReference type="EMBL" id="QXTE01018417">
    <property type="protein sequence ID" value="TFJ94986.1"/>
    <property type="molecule type" value="Genomic_DNA"/>
</dbReference>
<dbReference type="InterPro" id="IPR015422">
    <property type="entry name" value="PyrdxlP-dep_Trfase_small"/>
</dbReference>
<sequence>MSRWVPTSAEQIQVATGSQEAIYLCAVAMLSAGDVVLVEEPTYLAAVQAFSMVGARLVSVPSDDDGVIPAELERLIDEHGPKLVYLIPNFQNPTGRTYSLQRRRDVAEVLVRKGVALIEDDPYGELRFEGESLPPLSSMPGMATQSLWLNSVSKVMTPGLRLGWIRAEPHALRPIVIAKQAVALQSPVTEQLVVAHYLENYDLDAHVASVREVYKVRRDAMYKGLKAMLPTSAHITYPTGGMFLWVRLGDGWNTKKLLDVAVEEGVAFVPGWPFYAGEPDQSTMRLSYVTNTPETIAEGLRRLERAMKRYSTMDFEVGASIS</sequence>
<keyword evidence="4" id="KW-0663">Pyridoxal phosphate</keyword>
<name>A0A4D9DBH0_9SAUR</name>
<evidence type="ECO:0000256" key="1">
    <source>
        <dbReference type="ARBA" id="ARBA00001933"/>
    </source>
</evidence>
<reference evidence="6 7" key="1">
    <citation type="submission" date="2019-04" db="EMBL/GenBank/DDBJ databases">
        <title>Draft genome of the big-headed turtle Platysternon megacephalum.</title>
        <authorList>
            <person name="Gong S."/>
        </authorList>
    </citation>
    <scope>NUCLEOTIDE SEQUENCE [LARGE SCALE GENOMIC DNA]</scope>
    <source>
        <strain evidence="6">DO16091913</strain>
        <tissue evidence="6">Muscle</tissue>
    </source>
</reference>
<dbReference type="PANTHER" id="PTHR42790:SF19">
    <property type="entry name" value="KYNURENINE_ALPHA-AMINOADIPATE AMINOTRANSFERASE, MITOCHONDRIAL"/>
    <property type="match status" value="1"/>
</dbReference>
<dbReference type="InterPro" id="IPR015421">
    <property type="entry name" value="PyrdxlP-dep_Trfase_major"/>
</dbReference>
<evidence type="ECO:0000256" key="2">
    <source>
        <dbReference type="ARBA" id="ARBA00022576"/>
    </source>
</evidence>
<dbReference type="PANTHER" id="PTHR42790">
    <property type="entry name" value="AMINOTRANSFERASE"/>
    <property type="match status" value="1"/>
</dbReference>
<evidence type="ECO:0000256" key="4">
    <source>
        <dbReference type="ARBA" id="ARBA00022898"/>
    </source>
</evidence>
<reference evidence="6 7" key="2">
    <citation type="submission" date="2019-04" db="EMBL/GenBank/DDBJ databases">
        <title>The genome sequence of big-headed turtle.</title>
        <authorList>
            <person name="Gong S."/>
        </authorList>
    </citation>
    <scope>NUCLEOTIDE SEQUENCE [LARGE SCALE GENOMIC DNA]</scope>
    <source>
        <strain evidence="6">DO16091913</strain>
        <tissue evidence="6">Muscle</tissue>
    </source>
</reference>
<evidence type="ECO:0000259" key="5">
    <source>
        <dbReference type="Pfam" id="PF00155"/>
    </source>
</evidence>
<comment type="caution">
    <text evidence="6">The sequence shown here is derived from an EMBL/GenBank/DDBJ whole genome shotgun (WGS) entry which is preliminary data.</text>
</comment>